<dbReference type="Proteomes" id="UP000005240">
    <property type="component" value="Unassembled WGS sequence"/>
</dbReference>
<name>A0A180GP08_PUCT1</name>
<reference evidence="4" key="4">
    <citation type="submission" date="2025-05" db="UniProtKB">
        <authorList>
            <consortium name="EnsemblFungi"/>
        </authorList>
    </citation>
    <scope>IDENTIFICATION</scope>
    <source>
        <strain evidence="4">isolate 1-1 / race 1 (BBBD)</strain>
    </source>
</reference>
<keyword evidence="5" id="KW-1185">Reference proteome</keyword>
<dbReference type="EnsemblFungi" id="PTTG_12408-t43_1">
    <property type="protein sequence ID" value="PTTG_12408-t43_1-p1"/>
    <property type="gene ID" value="PTTG_12408"/>
</dbReference>
<feature type="region of interest" description="Disordered" evidence="1">
    <location>
        <begin position="50"/>
        <end position="79"/>
    </location>
</feature>
<feature type="compositionally biased region" description="Basic residues" evidence="1">
    <location>
        <begin position="62"/>
        <end position="77"/>
    </location>
</feature>
<evidence type="ECO:0000313" key="4">
    <source>
        <dbReference type="EnsemblFungi" id="PTTG_12408-t43_1-p1"/>
    </source>
</evidence>
<evidence type="ECO:0000256" key="1">
    <source>
        <dbReference type="SAM" id="MobiDB-lite"/>
    </source>
</evidence>
<reference evidence="3" key="2">
    <citation type="submission" date="2016-05" db="EMBL/GenBank/DDBJ databases">
        <title>Comparative analysis highlights variable genome content of wheat rusts and divergence of the mating loci.</title>
        <authorList>
            <person name="Cuomo C.A."/>
            <person name="Bakkeren G."/>
            <person name="Szabo L."/>
            <person name="Khalil H."/>
            <person name="Joly D."/>
            <person name="Goldberg J."/>
            <person name="Young S."/>
            <person name="Zeng Q."/>
            <person name="Fellers J."/>
        </authorList>
    </citation>
    <scope>NUCLEOTIDE SEQUENCE [LARGE SCALE GENOMIC DNA]</scope>
    <source>
        <strain evidence="3">1-1 BBBD Race 1</strain>
    </source>
</reference>
<feature type="signal peptide" evidence="2">
    <location>
        <begin position="1"/>
        <end position="21"/>
    </location>
</feature>
<keyword evidence="2" id="KW-0732">Signal</keyword>
<accession>A0A180GP08</accession>
<evidence type="ECO:0000313" key="3">
    <source>
        <dbReference type="EMBL" id="OAV94042.1"/>
    </source>
</evidence>
<reference evidence="3" key="1">
    <citation type="submission" date="2009-11" db="EMBL/GenBank/DDBJ databases">
        <authorList>
            <consortium name="The Broad Institute Genome Sequencing Platform"/>
            <person name="Ward D."/>
            <person name="Feldgarden M."/>
            <person name="Earl A."/>
            <person name="Young S.K."/>
            <person name="Zeng Q."/>
            <person name="Koehrsen M."/>
            <person name="Alvarado L."/>
            <person name="Berlin A."/>
            <person name="Bochicchio J."/>
            <person name="Borenstein D."/>
            <person name="Chapman S.B."/>
            <person name="Chen Z."/>
            <person name="Engels R."/>
            <person name="Freedman E."/>
            <person name="Gellesch M."/>
            <person name="Goldberg J."/>
            <person name="Griggs A."/>
            <person name="Gujja S."/>
            <person name="Heilman E."/>
            <person name="Heiman D."/>
            <person name="Hepburn T."/>
            <person name="Howarth C."/>
            <person name="Jen D."/>
            <person name="Larson L."/>
            <person name="Lewis B."/>
            <person name="Mehta T."/>
            <person name="Park D."/>
            <person name="Pearson M."/>
            <person name="Roberts A."/>
            <person name="Saif S."/>
            <person name="Shea T."/>
            <person name="Shenoy N."/>
            <person name="Sisk P."/>
            <person name="Stolte C."/>
            <person name="Sykes S."/>
            <person name="Thomson T."/>
            <person name="Walk T."/>
            <person name="White J."/>
            <person name="Yandava C."/>
            <person name="Izard J."/>
            <person name="Baranova O.V."/>
            <person name="Blanton J.M."/>
            <person name="Tanner A.C."/>
            <person name="Dewhirst F.E."/>
            <person name="Haas B."/>
            <person name="Nusbaum C."/>
            <person name="Birren B."/>
        </authorList>
    </citation>
    <scope>NUCLEOTIDE SEQUENCE [LARGE SCALE GENOMIC DNA]</scope>
    <source>
        <strain evidence="3">1-1 BBBD Race 1</strain>
    </source>
</reference>
<reference evidence="4 5" key="3">
    <citation type="journal article" date="2017" name="G3 (Bethesda)">
        <title>Comparative analysis highlights variable genome content of wheat rusts and divergence of the mating loci.</title>
        <authorList>
            <person name="Cuomo C.A."/>
            <person name="Bakkeren G."/>
            <person name="Khalil H.B."/>
            <person name="Panwar V."/>
            <person name="Joly D."/>
            <person name="Linning R."/>
            <person name="Sakthikumar S."/>
            <person name="Song X."/>
            <person name="Adiconis X."/>
            <person name="Fan L."/>
            <person name="Goldberg J.M."/>
            <person name="Levin J.Z."/>
            <person name="Young S."/>
            <person name="Zeng Q."/>
            <person name="Anikster Y."/>
            <person name="Bruce M."/>
            <person name="Wang M."/>
            <person name="Yin C."/>
            <person name="McCallum B."/>
            <person name="Szabo L.J."/>
            <person name="Hulbert S."/>
            <person name="Chen X."/>
            <person name="Fellers J.P."/>
        </authorList>
    </citation>
    <scope>NUCLEOTIDE SEQUENCE</scope>
    <source>
        <strain evidence="4">isolate 1-1 / race 1 (BBBD)</strain>
        <strain evidence="5">Isolate 1-1 / race 1 (BBBD)</strain>
    </source>
</reference>
<protein>
    <submittedName>
        <fullName evidence="3 4">Uncharacterized protein</fullName>
    </submittedName>
</protein>
<dbReference type="EMBL" id="ADAS02000044">
    <property type="protein sequence ID" value="OAV94042.1"/>
    <property type="molecule type" value="Genomic_DNA"/>
</dbReference>
<evidence type="ECO:0000256" key="2">
    <source>
        <dbReference type="SAM" id="SignalP"/>
    </source>
</evidence>
<organism evidence="3">
    <name type="scientific">Puccinia triticina (isolate 1-1 / race 1 (BBBD))</name>
    <name type="common">Brown leaf rust fungus</name>
    <dbReference type="NCBI Taxonomy" id="630390"/>
    <lineage>
        <taxon>Eukaryota</taxon>
        <taxon>Fungi</taxon>
        <taxon>Dikarya</taxon>
        <taxon>Basidiomycota</taxon>
        <taxon>Pucciniomycotina</taxon>
        <taxon>Pucciniomycetes</taxon>
        <taxon>Pucciniales</taxon>
        <taxon>Pucciniaceae</taxon>
        <taxon>Puccinia</taxon>
    </lineage>
</organism>
<sequence length="108" mass="12204">MRHSTISIGFFLLSILSTVAAMFSPIRLNPYRRASSYSFFKGQTAEEGTSHINPIIKEKPKVKNSVPKHPKNKTKSRPHVEIVQLVECRHSKSSKKKGKGEAPIKYIK</sequence>
<proteinExistence type="predicted"/>
<gene>
    <name evidence="3" type="ORF">PTTG_12408</name>
</gene>
<feature type="chain" id="PRO_5008110116" evidence="2">
    <location>
        <begin position="22"/>
        <end position="108"/>
    </location>
</feature>
<dbReference type="VEuPathDB" id="FungiDB:PTTG_12408"/>
<dbReference type="AlphaFoldDB" id="A0A180GP08"/>
<evidence type="ECO:0000313" key="5">
    <source>
        <dbReference type="Proteomes" id="UP000005240"/>
    </source>
</evidence>